<dbReference type="GO" id="GO:0020037">
    <property type="term" value="F:heme binding"/>
    <property type="evidence" value="ECO:0007669"/>
    <property type="project" value="InterPro"/>
</dbReference>
<dbReference type="GO" id="GO:0005506">
    <property type="term" value="F:iron ion binding"/>
    <property type="evidence" value="ECO:0007669"/>
    <property type="project" value="InterPro"/>
</dbReference>
<organism evidence="3 4">
    <name type="scientific">Amycolatopsis alba DSM 44262</name>
    <dbReference type="NCBI Taxonomy" id="1125972"/>
    <lineage>
        <taxon>Bacteria</taxon>
        <taxon>Bacillati</taxon>
        <taxon>Actinomycetota</taxon>
        <taxon>Actinomycetes</taxon>
        <taxon>Pseudonocardiales</taxon>
        <taxon>Pseudonocardiaceae</taxon>
        <taxon>Amycolatopsis</taxon>
    </lineage>
</organism>
<accession>A0A229RL30</accession>
<dbReference type="SUPFAM" id="SSF48264">
    <property type="entry name" value="Cytochrome P450"/>
    <property type="match status" value="1"/>
</dbReference>
<evidence type="ECO:0000313" key="3">
    <source>
        <dbReference type="EMBL" id="OXM47370.1"/>
    </source>
</evidence>
<dbReference type="GO" id="GO:0016705">
    <property type="term" value="F:oxidoreductase activity, acting on paired donors, with incorporation or reduction of molecular oxygen"/>
    <property type="evidence" value="ECO:0007669"/>
    <property type="project" value="InterPro"/>
</dbReference>
<dbReference type="OrthoDB" id="3209493at2"/>
<dbReference type="InterPro" id="IPR001128">
    <property type="entry name" value="Cyt_P450"/>
</dbReference>
<dbReference type="PANTHER" id="PTHR46696:SF6">
    <property type="entry name" value="P450, PUTATIVE (EUROFUNG)-RELATED"/>
    <property type="match status" value="1"/>
</dbReference>
<reference evidence="3 4" key="1">
    <citation type="submission" date="2017-07" db="EMBL/GenBank/DDBJ databases">
        <title>Amycolatopsis alba DSM 44262 Genome sequencing and assembly.</title>
        <authorList>
            <person name="Kaur N."/>
            <person name="Mayilraj S."/>
        </authorList>
    </citation>
    <scope>NUCLEOTIDE SEQUENCE [LARGE SCALE GENOMIC DNA]</scope>
    <source>
        <strain evidence="3 4">DSM 44262</strain>
    </source>
</reference>
<keyword evidence="2" id="KW-0503">Monooxygenase</keyword>
<keyword evidence="2" id="KW-0408">Iron</keyword>
<dbReference type="InterPro" id="IPR017972">
    <property type="entry name" value="Cyt_P450_CS"/>
</dbReference>
<dbReference type="PANTHER" id="PTHR46696">
    <property type="entry name" value="P450, PUTATIVE (EUROFUNG)-RELATED"/>
    <property type="match status" value="1"/>
</dbReference>
<name>A0A229RL30_AMYAL</name>
<keyword evidence="2" id="KW-0479">Metal-binding</keyword>
<evidence type="ECO:0000256" key="2">
    <source>
        <dbReference type="RuleBase" id="RU000461"/>
    </source>
</evidence>
<sequence>MSLHDRFAEVRSGLQLRMRGARSEIVTDPEPEWATGFHRIQDDLRQRRPVARTERFGGAWLGTRYEDVSATAHDAECFSSRAFVVGNVRPPLGAAPVGVLPPASSDLPFHRGARRLLSSAFSRASVARLEPVTRAYCHGLIDALAGRDQVEAVSEYTQLIPTHLMVTLLGFPEQDAPRVQHFATSTLQDVNVSAETRSDRAGERLTYLPAQIHDHLDHPRDDLTTRVLEAELNGRELDPLHVYGTLAALLVADIDTTASAIGAALLHLATTPADRARLVAESALLPTAEEELLRAHAPVMTARPVTRDMRWRDADMKAEDWVLMSFPSANRDPAEFDRADNRHVAFGLGIHRCIGAHLGQMELRVALEVRLERFPEFSLPDPSTVTWTAGQVRGPKTLPIHIGPAAPAGGQA</sequence>
<evidence type="ECO:0000313" key="4">
    <source>
        <dbReference type="Proteomes" id="UP000215563"/>
    </source>
</evidence>
<dbReference type="InterPro" id="IPR002397">
    <property type="entry name" value="Cyt_P450_B"/>
</dbReference>
<gene>
    <name evidence="3" type="ORF">CFP75_24330</name>
</gene>
<dbReference type="RefSeq" id="WP_020636114.1">
    <property type="nucleotide sequence ID" value="NZ_KB913032.1"/>
</dbReference>
<dbReference type="InterPro" id="IPR036396">
    <property type="entry name" value="Cyt_P450_sf"/>
</dbReference>
<dbReference type="Gene3D" id="1.10.630.10">
    <property type="entry name" value="Cytochrome P450"/>
    <property type="match status" value="1"/>
</dbReference>
<keyword evidence="4" id="KW-1185">Reference proteome</keyword>
<dbReference type="EMBL" id="NMQU01000076">
    <property type="protein sequence ID" value="OXM47370.1"/>
    <property type="molecule type" value="Genomic_DNA"/>
</dbReference>
<keyword evidence="2" id="KW-0349">Heme</keyword>
<comment type="caution">
    <text evidence="3">The sequence shown here is derived from an EMBL/GenBank/DDBJ whole genome shotgun (WGS) entry which is preliminary data.</text>
</comment>
<comment type="similarity">
    <text evidence="1 2">Belongs to the cytochrome P450 family.</text>
</comment>
<protein>
    <submittedName>
        <fullName evidence="3">Cytochrome P450</fullName>
    </submittedName>
</protein>
<evidence type="ECO:0000256" key="1">
    <source>
        <dbReference type="ARBA" id="ARBA00010617"/>
    </source>
</evidence>
<dbReference type="Proteomes" id="UP000215563">
    <property type="component" value="Unassembled WGS sequence"/>
</dbReference>
<dbReference type="Pfam" id="PF00067">
    <property type="entry name" value="p450"/>
    <property type="match status" value="1"/>
</dbReference>
<keyword evidence="2" id="KW-0560">Oxidoreductase</keyword>
<dbReference type="PRINTS" id="PR00359">
    <property type="entry name" value="BP450"/>
</dbReference>
<proteinExistence type="inferred from homology"/>
<dbReference type="GO" id="GO:0004497">
    <property type="term" value="F:monooxygenase activity"/>
    <property type="evidence" value="ECO:0007669"/>
    <property type="project" value="UniProtKB-KW"/>
</dbReference>
<dbReference type="PROSITE" id="PS00086">
    <property type="entry name" value="CYTOCHROME_P450"/>
    <property type="match status" value="1"/>
</dbReference>
<dbReference type="AlphaFoldDB" id="A0A229RL30"/>